<name>A0ABU7MTA7_9ACTN</name>
<dbReference type="InterPro" id="IPR051448">
    <property type="entry name" value="CdaR-like_regulators"/>
</dbReference>
<sequence length="554" mass="59646">MEPHPRLTLAGLLDESLMEGARLVAGGAAAETPVTWALPFTEVMSRYDDLTSTVVYARPESLAAKPSSLGSLLARGAPAVIVDGPLPAALSVDAIPPGLVVVEMGFPIGFGPLNRLLAERALTQEVHVMRYATHVHQSLAGLLHRGAGMPLLLREVSALSHSPAVAFDARCVPVADHAVPADSADAVLAALRDALLARGQVHDGHGEASRLDLDVSGVTWICTASPILLGKYFEGWVVILRSGDRPGEHDLAQHAVVAEQATAIIGSEMLRERSVEEAEERARGDFVQALVHGGFASDYEMRTRAGYHDIDLDATFAVFITRDDTSAPDSTESPRGSSRLLRLARFAAGLLPHRDVRSYVTVLGDVLVVVRTVRSQSPSDIESEVADYARAMADELTARGHDARTPVAYGAVAVGASQIRDSYREARVALGIASRMQLRGAVAYRDLRSYGVLEQISETDRSRQLVTDVLGPIRLGTELHAILLAYLEQGGNVNAAARVLNMHRNTMLSKLDRISRTIGLDIREPENQFTVWLAARLELLDTLGGAVDREVNFS</sequence>
<dbReference type="EMBL" id="JAZDUE010000008">
    <property type="protein sequence ID" value="MEE4023571.1"/>
    <property type="molecule type" value="Genomic_DNA"/>
</dbReference>
<dbReference type="InterPro" id="IPR025736">
    <property type="entry name" value="PucR_C-HTH_dom"/>
</dbReference>
<dbReference type="InterPro" id="IPR041522">
    <property type="entry name" value="CdaR_GGDEF"/>
</dbReference>
<dbReference type="PANTHER" id="PTHR33744:SF7">
    <property type="entry name" value="PUCR FAMILY TRANSCRIPTIONAL REGULATOR"/>
    <property type="match status" value="1"/>
</dbReference>
<feature type="domain" description="PucR C-terminal helix-turn-helix" evidence="2">
    <location>
        <begin position="480"/>
        <end position="536"/>
    </location>
</feature>
<dbReference type="Pfam" id="PF13556">
    <property type="entry name" value="HTH_30"/>
    <property type="match status" value="1"/>
</dbReference>
<dbReference type="Gene3D" id="1.10.10.2840">
    <property type="entry name" value="PucR C-terminal helix-turn-helix domain"/>
    <property type="match status" value="1"/>
</dbReference>
<evidence type="ECO:0000259" key="2">
    <source>
        <dbReference type="Pfam" id="PF13556"/>
    </source>
</evidence>
<comment type="similarity">
    <text evidence="1">Belongs to the CdaR family.</text>
</comment>
<evidence type="ECO:0000259" key="3">
    <source>
        <dbReference type="Pfam" id="PF17853"/>
    </source>
</evidence>
<dbReference type="Pfam" id="PF17853">
    <property type="entry name" value="GGDEF_2"/>
    <property type="match status" value="1"/>
</dbReference>
<evidence type="ECO:0000256" key="1">
    <source>
        <dbReference type="ARBA" id="ARBA00006754"/>
    </source>
</evidence>
<protein>
    <submittedName>
        <fullName evidence="4">Helix-turn-helix domain-containing protein</fullName>
    </submittedName>
</protein>
<accession>A0ABU7MTA7</accession>
<organism evidence="4 5">
    <name type="scientific">Gordonia prachuapensis</name>
    <dbReference type="NCBI Taxonomy" id="3115651"/>
    <lineage>
        <taxon>Bacteria</taxon>
        <taxon>Bacillati</taxon>
        <taxon>Actinomycetota</taxon>
        <taxon>Actinomycetes</taxon>
        <taxon>Mycobacteriales</taxon>
        <taxon>Gordoniaceae</taxon>
        <taxon>Gordonia</taxon>
    </lineage>
</organism>
<dbReference type="InterPro" id="IPR042070">
    <property type="entry name" value="PucR_C-HTH_sf"/>
</dbReference>
<dbReference type="SUPFAM" id="SSF46689">
    <property type="entry name" value="Homeodomain-like"/>
    <property type="match status" value="1"/>
</dbReference>
<evidence type="ECO:0000313" key="5">
    <source>
        <dbReference type="Proteomes" id="UP001335729"/>
    </source>
</evidence>
<gene>
    <name evidence="4" type="ORF">V1Y59_10830</name>
</gene>
<evidence type="ECO:0000313" key="4">
    <source>
        <dbReference type="EMBL" id="MEE4023571.1"/>
    </source>
</evidence>
<comment type="caution">
    <text evidence="4">The sequence shown here is derived from an EMBL/GenBank/DDBJ whole genome shotgun (WGS) entry which is preliminary data.</text>
</comment>
<feature type="domain" description="CdaR GGDEF-like" evidence="3">
    <location>
        <begin position="294"/>
        <end position="431"/>
    </location>
</feature>
<keyword evidence="5" id="KW-1185">Reference proteome</keyword>
<dbReference type="Proteomes" id="UP001335729">
    <property type="component" value="Unassembled WGS sequence"/>
</dbReference>
<dbReference type="PANTHER" id="PTHR33744">
    <property type="entry name" value="CARBOHYDRATE DIACID REGULATOR"/>
    <property type="match status" value="1"/>
</dbReference>
<reference evidence="4 5" key="1">
    <citation type="submission" date="2024-01" db="EMBL/GenBank/DDBJ databases">
        <title>Draft genome sequence of Gordonia sp. PKS22-38.</title>
        <authorList>
            <person name="Suphannarot A."/>
            <person name="Mingma R."/>
        </authorList>
    </citation>
    <scope>NUCLEOTIDE SEQUENCE [LARGE SCALE GENOMIC DNA]</scope>
    <source>
        <strain evidence="4 5">PKS22-38</strain>
    </source>
</reference>
<proteinExistence type="inferred from homology"/>
<dbReference type="RefSeq" id="WP_330504972.1">
    <property type="nucleotide sequence ID" value="NZ_JAZDUE010000008.1"/>
</dbReference>
<dbReference type="InterPro" id="IPR009057">
    <property type="entry name" value="Homeodomain-like_sf"/>
</dbReference>